<protein>
    <submittedName>
        <fullName evidence="2">Uncharacterized protein</fullName>
    </submittedName>
</protein>
<feature type="compositionally biased region" description="Polar residues" evidence="1">
    <location>
        <begin position="50"/>
        <end position="62"/>
    </location>
</feature>
<name>A0A5B7HKK2_PORTR</name>
<feature type="region of interest" description="Disordered" evidence="1">
    <location>
        <begin position="24"/>
        <end position="62"/>
    </location>
</feature>
<reference evidence="2 3" key="1">
    <citation type="submission" date="2019-05" db="EMBL/GenBank/DDBJ databases">
        <title>Another draft genome of Portunus trituberculatus and its Hox gene families provides insights of decapod evolution.</title>
        <authorList>
            <person name="Jeong J.-H."/>
            <person name="Song I."/>
            <person name="Kim S."/>
            <person name="Choi T."/>
            <person name="Kim D."/>
            <person name="Ryu S."/>
            <person name="Kim W."/>
        </authorList>
    </citation>
    <scope>NUCLEOTIDE SEQUENCE [LARGE SCALE GENOMIC DNA]</scope>
    <source>
        <tissue evidence="2">Muscle</tissue>
    </source>
</reference>
<evidence type="ECO:0000313" key="2">
    <source>
        <dbReference type="EMBL" id="MPC69124.1"/>
    </source>
</evidence>
<sequence>MEIHDTMNCYIELISLWKESKKEHTLKTTRAPLNPPVQNNNRVSSSSSSLTQLTTKTHCNVG</sequence>
<organism evidence="2 3">
    <name type="scientific">Portunus trituberculatus</name>
    <name type="common">Swimming crab</name>
    <name type="synonym">Neptunus trituberculatus</name>
    <dbReference type="NCBI Taxonomy" id="210409"/>
    <lineage>
        <taxon>Eukaryota</taxon>
        <taxon>Metazoa</taxon>
        <taxon>Ecdysozoa</taxon>
        <taxon>Arthropoda</taxon>
        <taxon>Crustacea</taxon>
        <taxon>Multicrustacea</taxon>
        <taxon>Malacostraca</taxon>
        <taxon>Eumalacostraca</taxon>
        <taxon>Eucarida</taxon>
        <taxon>Decapoda</taxon>
        <taxon>Pleocyemata</taxon>
        <taxon>Brachyura</taxon>
        <taxon>Eubrachyura</taxon>
        <taxon>Portunoidea</taxon>
        <taxon>Portunidae</taxon>
        <taxon>Portuninae</taxon>
        <taxon>Portunus</taxon>
    </lineage>
</organism>
<comment type="caution">
    <text evidence="2">The sequence shown here is derived from an EMBL/GenBank/DDBJ whole genome shotgun (WGS) entry which is preliminary data.</text>
</comment>
<gene>
    <name evidence="2" type="ORF">E2C01_063339</name>
</gene>
<accession>A0A5B7HKK2</accession>
<dbReference type="AlphaFoldDB" id="A0A5B7HKK2"/>
<dbReference type="Proteomes" id="UP000324222">
    <property type="component" value="Unassembled WGS sequence"/>
</dbReference>
<keyword evidence="3" id="KW-1185">Reference proteome</keyword>
<proteinExistence type="predicted"/>
<evidence type="ECO:0000256" key="1">
    <source>
        <dbReference type="SAM" id="MobiDB-lite"/>
    </source>
</evidence>
<dbReference type="EMBL" id="VSRR010028923">
    <property type="protein sequence ID" value="MPC69124.1"/>
    <property type="molecule type" value="Genomic_DNA"/>
</dbReference>
<evidence type="ECO:0000313" key="3">
    <source>
        <dbReference type="Proteomes" id="UP000324222"/>
    </source>
</evidence>